<dbReference type="SUPFAM" id="SSF103247">
    <property type="entry name" value="TT1751-like"/>
    <property type="match status" value="1"/>
</dbReference>
<feature type="signal peptide" evidence="1">
    <location>
        <begin position="1"/>
        <end position="22"/>
    </location>
</feature>
<accession>A0A557QJU1</accession>
<proteinExistence type="predicted"/>
<evidence type="ECO:0000313" key="3">
    <source>
        <dbReference type="Proteomes" id="UP000319502"/>
    </source>
</evidence>
<dbReference type="OrthoDB" id="7363179at2"/>
<keyword evidence="1" id="KW-0732">Signal</keyword>
<evidence type="ECO:0000313" key="2">
    <source>
        <dbReference type="EMBL" id="TVO53178.1"/>
    </source>
</evidence>
<dbReference type="Proteomes" id="UP000319502">
    <property type="component" value="Unassembled WGS sequence"/>
</dbReference>
<comment type="caution">
    <text evidence="2">The sequence shown here is derived from an EMBL/GenBank/DDBJ whole genome shotgun (WGS) entry which is preliminary data.</text>
</comment>
<organism evidence="2 3">
    <name type="scientific">Denitromonas halophila</name>
    <dbReference type="NCBI Taxonomy" id="1629404"/>
    <lineage>
        <taxon>Bacteria</taxon>
        <taxon>Pseudomonadati</taxon>
        <taxon>Pseudomonadota</taxon>
        <taxon>Betaproteobacteria</taxon>
        <taxon>Rhodocyclales</taxon>
        <taxon>Zoogloeaceae</taxon>
        <taxon>Denitromonas</taxon>
    </lineage>
</organism>
<reference evidence="2 3" key="1">
    <citation type="submission" date="2019-07" db="EMBL/GenBank/DDBJ databases">
        <title>The pathways for chlorine oxyanion respiration interact through the shared metabolite chlorate.</title>
        <authorList>
            <person name="Barnum T.P."/>
            <person name="Cheng Y."/>
            <person name="Hill K.A."/>
            <person name="Lucas L.N."/>
            <person name="Carlson H.K."/>
            <person name="Coates J.D."/>
        </authorList>
    </citation>
    <scope>NUCLEOTIDE SEQUENCE [LARGE SCALE GENOMIC DNA]</scope>
    <source>
        <strain evidence="2 3">SFB-3</strain>
    </source>
</reference>
<dbReference type="Gene3D" id="3.30.310.70">
    <property type="entry name" value="TT1751-like domain"/>
    <property type="match status" value="1"/>
</dbReference>
<name>A0A557QJU1_9RHOO</name>
<feature type="chain" id="PRO_5021729065" evidence="1">
    <location>
        <begin position="23"/>
        <end position="158"/>
    </location>
</feature>
<sequence length="158" mass="17289">MPRFVTALTITLALNLTPVAHAEDIVHQRLNTSDYATARIAVTDAIIDEGLRVASVSNFGEMLARTDADLHHGATPYRHAEVFAFCSIQVAALLVNEAPERIAYCPLTVGLYQLESLEDAHIHLVFRPPGGHSPGADAGRAVLERIAQRVRENFPARR</sequence>
<dbReference type="EMBL" id="VMNK01000015">
    <property type="protein sequence ID" value="TVO53178.1"/>
    <property type="molecule type" value="Genomic_DNA"/>
</dbReference>
<dbReference type="InterPro" id="IPR035923">
    <property type="entry name" value="TT1751-like_sf"/>
</dbReference>
<dbReference type="AlphaFoldDB" id="A0A557QJU1"/>
<gene>
    <name evidence="2" type="ORF">FHP91_15375</name>
</gene>
<protein>
    <submittedName>
        <fullName evidence="2">DUF302 domain-containing protein</fullName>
    </submittedName>
</protein>
<keyword evidence="3" id="KW-1185">Reference proteome</keyword>
<dbReference type="RefSeq" id="WP_144310423.1">
    <property type="nucleotide sequence ID" value="NZ_VMNK01000015.1"/>
</dbReference>
<evidence type="ECO:0000256" key="1">
    <source>
        <dbReference type="SAM" id="SignalP"/>
    </source>
</evidence>